<dbReference type="Proteomes" id="UP001519460">
    <property type="component" value="Unassembled WGS sequence"/>
</dbReference>
<reference evidence="3 4" key="1">
    <citation type="journal article" date="2023" name="Sci. Data">
        <title>Genome assembly of the Korean intertidal mud-creeper Batillaria attramentaria.</title>
        <authorList>
            <person name="Patra A.K."/>
            <person name="Ho P.T."/>
            <person name="Jun S."/>
            <person name="Lee S.J."/>
            <person name="Kim Y."/>
            <person name="Won Y.J."/>
        </authorList>
    </citation>
    <scope>NUCLEOTIDE SEQUENCE [LARGE SCALE GENOMIC DNA]</scope>
    <source>
        <strain evidence="3">Wonlab-2016</strain>
    </source>
</reference>
<evidence type="ECO:0000313" key="3">
    <source>
        <dbReference type="EMBL" id="KAK7508687.1"/>
    </source>
</evidence>
<feature type="region of interest" description="Disordered" evidence="1">
    <location>
        <begin position="120"/>
        <end position="147"/>
    </location>
</feature>
<feature type="non-terminal residue" evidence="3">
    <location>
        <position position="1"/>
    </location>
</feature>
<name>A0ABD0MBU0_9CAEN</name>
<feature type="region of interest" description="Disordered" evidence="1">
    <location>
        <begin position="601"/>
        <end position="624"/>
    </location>
</feature>
<protein>
    <recommendedName>
        <fullName evidence="2">BZIP domain-containing protein</fullName>
    </recommendedName>
</protein>
<keyword evidence="4" id="KW-1185">Reference proteome</keyword>
<proteinExistence type="predicted"/>
<organism evidence="3 4">
    <name type="scientific">Batillaria attramentaria</name>
    <dbReference type="NCBI Taxonomy" id="370345"/>
    <lineage>
        <taxon>Eukaryota</taxon>
        <taxon>Metazoa</taxon>
        <taxon>Spiralia</taxon>
        <taxon>Lophotrochozoa</taxon>
        <taxon>Mollusca</taxon>
        <taxon>Gastropoda</taxon>
        <taxon>Caenogastropoda</taxon>
        <taxon>Sorbeoconcha</taxon>
        <taxon>Cerithioidea</taxon>
        <taxon>Batillariidae</taxon>
        <taxon>Batillaria</taxon>
    </lineage>
</organism>
<evidence type="ECO:0000259" key="2">
    <source>
        <dbReference type="PROSITE" id="PS00036"/>
    </source>
</evidence>
<dbReference type="InterPro" id="IPR039165">
    <property type="entry name" value="CREBRF"/>
</dbReference>
<feature type="compositionally biased region" description="Acidic residues" evidence="1">
    <location>
        <begin position="609"/>
        <end position="624"/>
    </location>
</feature>
<gene>
    <name evidence="3" type="ORF">BaRGS_00000253</name>
</gene>
<sequence>DCSSTRPIVNARVRNRDTWTKDLNRLLGLSAFTHAPAGRAYRLVVTLIIVELELPSRPRRGSSLKHILSEDFAFKTVDVCLAIGRLSQCQHVDRHADPTEPGGSGLPSWTLDRIDFRAGSNRQGHRLPGSGGSRLRPRDSLEPRTYSGVYYPPKRAETWTPSGRAAPLHPYRKRTTYPPPHFQYQTHMTLSSLHRKAKLCSTMDYAPSPESFYAPDAYKSGDFSAFAASPNSLYMYDQELHDMQNTLNNGIFCGQGCGSSDPIALTTEGDFDLDPYYENSNSLEGYFTEAANSPLVSNSPSGQASSTSVNPSQEMPSGSMLTLLTPRKPEMKEGPTLAELNMNMNPILLEDIDSMMRNEEEEEKSSRYMEDKPASQLPTHEMLKTMVTCAQPVRTVNTHVKSNGFLPLNNYSTNQTVPMMSQFGAAPRLFDNSTAATQNIAVVPPIPVTSIKTEPEDPDEKLSLQKLLTSPPKSAASPPQTVPTVKQVMPVVGQKRAPPLKQVKSESVEEKWKEIEQFIHNPDASPSKKRRHGGLFRAWYGSEWLLPRKDIVKVKWVTRVVGTVSNYSQRQAVEEEIFSGSGGGREESGSSAILSDEEDFRSDMHGNYSDDDDSSDAESDISDTPLEESLTELAKKSKQYFWQYNVQAKGPKGTRLKLSIGDNDPHHPSNFEDPVFDANSTNQVGIRHGGKARKGDGNEVTPNPKKLCHIGHQLYKLNRQINSFSAANDQPASVRNKSRKEKNKLASRACRLKKKAQHEANKIKLKGLDCEQTELLDVVNIIWPALKERAKQQMKGIALLESKGTLMEQFNAVTNARRKTFIAGSTTDFVNEVIAKVEEGDSTGGLPIRVRK</sequence>
<dbReference type="InterPro" id="IPR004827">
    <property type="entry name" value="bZIP"/>
</dbReference>
<dbReference type="EMBL" id="JACVVK020000001">
    <property type="protein sequence ID" value="KAK7508687.1"/>
    <property type="molecule type" value="Genomic_DNA"/>
</dbReference>
<comment type="caution">
    <text evidence="3">The sequence shown here is derived from an EMBL/GenBank/DDBJ whole genome shotgun (WGS) entry which is preliminary data.</text>
</comment>
<accession>A0ABD0MBU0</accession>
<feature type="region of interest" description="Disordered" evidence="1">
    <location>
        <begin position="294"/>
        <end position="320"/>
    </location>
</feature>
<dbReference type="CDD" id="cd14809">
    <property type="entry name" value="bZIP_AUREO-like"/>
    <property type="match status" value="1"/>
</dbReference>
<dbReference type="PROSITE" id="PS00036">
    <property type="entry name" value="BZIP_BASIC"/>
    <property type="match status" value="1"/>
</dbReference>
<feature type="domain" description="BZIP" evidence="2">
    <location>
        <begin position="739"/>
        <end position="753"/>
    </location>
</feature>
<dbReference type="PANTHER" id="PTHR21552">
    <property type="entry name" value="ADULT RETINA PROTEIN"/>
    <property type="match status" value="1"/>
</dbReference>
<dbReference type="AlphaFoldDB" id="A0ABD0MBU0"/>
<evidence type="ECO:0000313" key="4">
    <source>
        <dbReference type="Proteomes" id="UP001519460"/>
    </source>
</evidence>
<dbReference type="PANTHER" id="PTHR21552:SF2">
    <property type="entry name" value="CREB3 REGULATORY FACTOR"/>
    <property type="match status" value="1"/>
</dbReference>
<evidence type="ECO:0000256" key="1">
    <source>
        <dbReference type="SAM" id="MobiDB-lite"/>
    </source>
</evidence>